<evidence type="ECO:0000313" key="2">
    <source>
        <dbReference type="Proteomes" id="UP001297581"/>
    </source>
</evidence>
<organism evidence="1 2">
    <name type="scientific">Shewanella zhuhaiensis</name>
    <dbReference type="NCBI Taxonomy" id="2919576"/>
    <lineage>
        <taxon>Bacteria</taxon>
        <taxon>Pseudomonadati</taxon>
        <taxon>Pseudomonadota</taxon>
        <taxon>Gammaproteobacteria</taxon>
        <taxon>Alteromonadales</taxon>
        <taxon>Shewanellaceae</taxon>
        <taxon>Shewanella</taxon>
    </lineage>
</organism>
<dbReference type="InterPro" id="IPR009778">
    <property type="entry name" value="ROF"/>
</dbReference>
<dbReference type="InterPro" id="IPR023534">
    <property type="entry name" value="Rof/RNase_P-like"/>
</dbReference>
<proteinExistence type="predicted"/>
<dbReference type="Gene3D" id="2.30.30.400">
    <property type="entry name" value="Rof-like"/>
    <property type="match status" value="1"/>
</dbReference>
<gene>
    <name evidence="1" type="ORF">MJ923_13685</name>
</gene>
<dbReference type="SUPFAM" id="SSF101744">
    <property type="entry name" value="Rof/RNase P subunit-like"/>
    <property type="match status" value="1"/>
</dbReference>
<keyword evidence="2" id="KW-1185">Reference proteome</keyword>
<name>A0AAJ1F183_9GAMM</name>
<accession>A0AAJ1F183</accession>
<dbReference type="EMBL" id="JAKUDL010000004">
    <property type="protein sequence ID" value="MCH4295357.1"/>
    <property type="molecule type" value="Genomic_DNA"/>
</dbReference>
<reference evidence="1 2" key="1">
    <citation type="submission" date="2022-02" db="EMBL/GenBank/DDBJ databases">
        <title>The genome sequence of Shewanella sp. 3B26.</title>
        <authorList>
            <person name="Du J."/>
        </authorList>
    </citation>
    <scope>NUCLEOTIDE SEQUENCE [LARGE SCALE GENOMIC DNA]</scope>
    <source>
        <strain evidence="1 2">3B26</strain>
    </source>
</reference>
<protein>
    <submittedName>
        <fullName evidence="1">Rho-binding antiterminator</fullName>
    </submittedName>
</protein>
<evidence type="ECO:0000313" key="1">
    <source>
        <dbReference type="EMBL" id="MCH4295357.1"/>
    </source>
</evidence>
<dbReference type="Pfam" id="PF07073">
    <property type="entry name" value="ROF"/>
    <property type="match status" value="1"/>
</dbReference>
<dbReference type="RefSeq" id="WP_126168493.1">
    <property type="nucleotide sequence ID" value="NZ_JAKUDL010000004.1"/>
</dbReference>
<dbReference type="Proteomes" id="UP001297581">
    <property type="component" value="Unassembled WGS sequence"/>
</dbReference>
<sequence>MQTYQGIACDRYDYLELACIRRYPLLLELKEEGRIHGRAVTTETRADKSEWLLVDTATQQRAIRLDRIIAITPDIEGAEFGRILINP</sequence>
<dbReference type="AlphaFoldDB" id="A0AAJ1F183"/>
<comment type="caution">
    <text evidence="1">The sequence shown here is derived from an EMBL/GenBank/DDBJ whole genome shotgun (WGS) entry which is preliminary data.</text>
</comment>
<dbReference type="InterPro" id="IPR038626">
    <property type="entry name" value="Rof-like_sf"/>
</dbReference>